<feature type="region of interest" description="Disordered" evidence="1">
    <location>
        <begin position="100"/>
        <end position="122"/>
    </location>
</feature>
<evidence type="ECO:0000313" key="2">
    <source>
        <dbReference type="EMBL" id="KAK6637120.1"/>
    </source>
</evidence>
<dbReference type="Proteomes" id="UP001359485">
    <property type="component" value="Unassembled WGS sequence"/>
</dbReference>
<gene>
    <name evidence="2" type="ORF">RUM44_007534</name>
</gene>
<evidence type="ECO:0008006" key="4">
    <source>
        <dbReference type="Google" id="ProtNLM"/>
    </source>
</evidence>
<proteinExistence type="predicted"/>
<protein>
    <recommendedName>
        <fullName evidence="4">Gag-like protein</fullName>
    </recommendedName>
</protein>
<sequence>MVKGRSCMWCSAAVDNVDHAVWECVRVRQLRDNLREELGKDWRKNWGYREYLWDRDTRTPWRLSRGSAENCCLGAANCKEAEGCRGQSVPAPAAFPALPKIPAFKPAPKPKSKSKPAPQPTSYAAAIRAASRLHKRSAPPPPGVRTLVVKGEPGKTVAAIKNELQSALNPGTMGINVLRLREGKTSVSLTLEDETSWTKVVEDRES</sequence>
<accession>A0ABR1BA87</accession>
<organism evidence="2 3">
    <name type="scientific">Polyplax serrata</name>
    <name type="common">Common mouse louse</name>
    <dbReference type="NCBI Taxonomy" id="468196"/>
    <lineage>
        <taxon>Eukaryota</taxon>
        <taxon>Metazoa</taxon>
        <taxon>Ecdysozoa</taxon>
        <taxon>Arthropoda</taxon>
        <taxon>Hexapoda</taxon>
        <taxon>Insecta</taxon>
        <taxon>Pterygota</taxon>
        <taxon>Neoptera</taxon>
        <taxon>Paraneoptera</taxon>
        <taxon>Psocodea</taxon>
        <taxon>Troctomorpha</taxon>
        <taxon>Phthiraptera</taxon>
        <taxon>Anoplura</taxon>
        <taxon>Polyplacidae</taxon>
        <taxon>Polyplax</taxon>
    </lineage>
</organism>
<keyword evidence="3" id="KW-1185">Reference proteome</keyword>
<name>A0ABR1BA87_POLSC</name>
<comment type="caution">
    <text evidence="2">The sequence shown here is derived from an EMBL/GenBank/DDBJ whole genome shotgun (WGS) entry which is preliminary data.</text>
</comment>
<reference evidence="2 3" key="1">
    <citation type="submission" date="2023-09" db="EMBL/GenBank/DDBJ databases">
        <title>Genomes of two closely related lineages of the louse Polyplax serrata with different host specificities.</title>
        <authorList>
            <person name="Martinu J."/>
            <person name="Tarabai H."/>
            <person name="Stefka J."/>
            <person name="Hypsa V."/>
        </authorList>
    </citation>
    <scope>NUCLEOTIDE SEQUENCE [LARGE SCALE GENOMIC DNA]</scope>
    <source>
        <strain evidence="2">98ZLc_SE</strain>
    </source>
</reference>
<dbReference type="EMBL" id="JAWJWF010000002">
    <property type="protein sequence ID" value="KAK6637120.1"/>
    <property type="molecule type" value="Genomic_DNA"/>
</dbReference>
<evidence type="ECO:0000313" key="3">
    <source>
        <dbReference type="Proteomes" id="UP001359485"/>
    </source>
</evidence>
<evidence type="ECO:0000256" key="1">
    <source>
        <dbReference type="SAM" id="MobiDB-lite"/>
    </source>
</evidence>